<dbReference type="GO" id="GO:0019898">
    <property type="term" value="C:extrinsic component of membrane"/>
    <property type="evidence" value="ECO:0007669"/>
    <property type="project" value="InterPro"/>
</dbReference>
<evidence type="ECO:0000313" key="2">
    <source>
        <dbReference type="EMBL" id="CAD8215897.1"/>
    </source>
</evidence>
<dbReference type="GO" id="GO:0005509">
    <property type="term" value="F:calcium ion binding"/>
    <property type="evidence" value="ECO:0007669"/>
    <property type="project" value="InterPro"/>
</dbReference>
<dbReference type="SUPFAM" id="SSF55724">
    <property type="entry name" value="Mog1p/PsbP-like"/>
    <property type="match status" value="1"/>
</dbReference>
<name>A0A7R9SV24_9CHLO</name>
<dbReference type="InterPro" id="IPR016123">
    <property type="entry name" value="Mog1/PsbP_a/b/a-sand"/>
</dbReference>
<dbReference type="AlphaFoldDB" id="A0A7R9SV24"/>
<dbReference type="EMBL" id="HBDV01000250">
    <property type="protein sequence ID" value="CAD8215897.1"/>
    <property type="molecule type" value="Transcribed_RNA"/>
</dbReference>
<dbReference type="PANTHER" id="PTHR31407">
    <property type="match status" value="1"/>
</dbReference>
<evidence type="ECO:0000259" key="1">
    <source>
        <dbReference type="Pfam" id="PF01789"/>
    </source>
</evidence>
<organism evidence="2">
    <name type="scientific">Polyblepharides amylifera</name>
    <dbReference type="NCBI Taxonomy" id="1486889"/>
    <lineage>
        <taxon>Eukaryota</taxon>
        <taxon>Viridiplantae</taxon>
        <taxon>Chlorophyta</taxon>
        <taxon>Pyramimonadophyceae</taxon>
        <taxon>Pyramimonadales</taxon>
        <taxon>Polyblepharidaceae</taxon>
        <taxon>Polyblepharides</taxon>
    </lineage>
</organism>
<feature type="domain" description="PsbP C-terminal" evidence="1">
    <location>
        <begin position="123"/>
        <end position="263"/>
    </location>
</feature>
<dbReference type="GO" id="GO:0009654">
    <property type="term" value="C:photosystem II oxygen evolving complex"/>
    <property type="evidence" value="ECO:0007669"/>
    <property type="project" value="InterPro"/>
</dbReference>
<dbReference type="InterPro" id="IPR002683">
    <property type="entry name" value="PsbP_C"/>
</dbReference>
<dbReference type="GO" id="GO:0015979">
    <property type="term" value="P:photosynthesis"/>
    <property type="evidence" value="ECO:0007669"/>
    <property type="project" value="InterPro"/>
</dbReference>
<proteinExistence type="predicted"/>
<protein>
    <recommendedName>
        <fullName evidence="1">PsbP C-terminal domain-containing protein</fullName>
    </recommendedName>
</protein>
<gene>
    <name evidence="2" type="ORF">PAMY1081_LOCUS171</name>
</gene>
<dbReference type="Pfam" id="PF01789">
    <property type="entry name" value="PsbP"/>
    <property type="match status" value="1"/>
</dbReference>
<dbReference type="PANTHER" id="PTHR31407:SF20">
    <property type="entry name" value="THYLAKOID LUMENAL 19 KDA PROTEIN, CHLOROPLASTIC"/>
    <property type="match status" value="1"/>
</dbReference>
<reference evidence="2" key="1">
    <citation type="submission" date="2021-01" db="EMBL/GenBank/DDBJ databases">
        <authorList>
            <person name="Corre E."/>
            <person name="Pelletier E."/>
            <person name="Niang G."/>
            <person name="Scheremetjew M."/>
            <person name="Finn R."/>
            <person name="Kale V."/>
            <person name="Holt S."/>
            <person name="Cochrane G."/>
            <person name="Meng A."/>
            <person name="Brown T."/>
            <person name="Cohen L."/>
        </authorList>
    </citation>
    <scope>NUCLEOTIDE SEQUENCE</scope>
    <source>
        <strain evidence="2">CCMP720</strain>
    </source>
</reference>
<accession>A0A7R9SV24</accession>
<sequence>MFSMVSSQTLSSSRSLVTFSKNFQPQNRKLNPTYKFPVCRASDDSTNKKLALSLKPRREALMIGTGLAVGLVSGGTQQKKALALENPLVLGNGKMRVFGQATSASSYGGYGGNDQGTDVESFKYWFDVPTTWKSELVTKQEKGYQGVDLRFSDPKNKKIRAFMVTFPGYPTLKTQYEEILNDLSLADSNLQDALMNADEFTYEATKEKDGQLYVDYTIRSEPESLLARITVYNKRLYAMLVWAPAGEFNKQQDTLEDVRASFRNVKQTPEQLEADLRYFRTAMN</sequence>
<dbReference type="Gene3D" id="3.40.1000.10">
    <property type="entry name" value="Mog1/PsbP, alpha/beta/alpha sandwich"/>
    <property type="match status" value="1"/>
</dbReference>